<name>A0A0C1L5A5_9BACT</name>
<dbReference type="STRING" id="1349421.OI18_09605"/>
<dbReference type="RefSeq" id="WP_039139395.1">
    <property type="nucleotide sequence ID" value="NZ_JSVC01000010.1"/>
</dbReference>
<keyword evidence="3" id="KW-1185">Reference proteome</keyword>
<dbReference type="InterPro" id="IPR025567">
    <property type="entry name" value="DUF4332"/>
</dbReference>
<organism evidence="2 3">
    <name type="scientific">Flavihumibacter solisilvae</name>
    <dbReference type="NCBI Taxonomy" id="1349421"/>
    <lineage>
        <taxon>Bacteria</taxon>
        <taxon>Pseudomonadati</taxon>
        <taxon>Bacteroidota</taxon>
        <taxon>Chitinophagia</taxon>
        <taxon>Chitinophagales</taxon>
        <taxon>Chitinophagaceae</taxon>
        <taxon>Flavihumibacter</taxon>
    </lineage>
</organism>
<evidence type="ECO:0000313" key="3">
    <source>
        <dbReference type="Proteomes" id="UP000031408"/>
    </source>
</evidence>
<dbReference type="AlphaFoldDB" id="A0A0C1L5A5"/>
<dbReference type="Gene3D" id="1.10.150.20">
    <property type="entry name" value="5' to 3' exonuclease, C-terminal subdomain"/>
    <property type="match status" value="1"/>
</dbReference>
<accession>A0A0C1L5A5</accession>
<protein>
    <recommendedName>
        <fullName evidence="1">DUF4332 domain-containing protein</fullName>
    </recommendedName>
</protein>
<sequence>MSYNVIDIEGIGETYAAKLEQHGIRTTVDLLQKAGTKAGREILAAGTRIPETLILTWVNHADLFRLSGVAGQTAELLEAAGVDTVKELANRRADNLHKRLMEINTEFGLSGRVPAVDKLEALITEAKALDQKVFH</sequence>
<feature type="domain" description="DUF4332" evidence="1">
    <location>
        <begin position="9"/>
        <end position="129"/>
    </location>
</feature>
<evidence type="ECO:0000313" key="2">
    <source>
        <dbReference type="EMBL" id="KIC94731.1"/>
    </source>
</evidence>
<proteinExistence type="predicted"/>
<evidence type="ECO:0000259" key="1">
    <source>
        <dbReference type="Pfam" id="PF14229"/>
    </source>
</evidence>
<dbReference type="OrthoDB" id="9794786at2"/>
<comment type="caution">
    <text evidence="2">The sequence shown here is derived from an EMBL/GenBank/DDBJ whole genome shotgun (WGS) entry which is preliminary data.</text>
</comment>
<reference evidence="2 3" key="1">
    <citation type="submission" date="2014-11" db="EMBL/GenBank/DDBJ databases">
        <title>Genome sequence of Flavihumibacter solisilvae 3-3.</title>
        <authorList>
            <person name="Zhou G."/>
            <person name="Li M."/>
            <person name="Wang G."/>
        </authorList>
    </citation>
    <scope>NUCLEOTIDE SEQUENCE [LARGE SCALE GENOMIC DNA]</scope>
    <source>
        <strain evidence="2 3">3-3</strain>
    </source>
</reference>
<dbReference type="Pfam" id="PF14229">
    <property type="entry name" value="DUF4332"/>
    <property type="match status" value="1"/>
</dbReference>
<gene>
    <name evidence="2" type="ORF">OI18_09605</name>
</gene>
<dbReference type="Proteomes" id="UP000031408">
    <property type="component" value="Unassembled WGS sequence"/>
</dbReference>
<dbReference type="EMBL" id="JSVC01000010">
    <property type="protein sequence ID" value="KIC94731.1"/>
    <property type="molecule type" value="Genomic_DNA"/>
</dbReference>